<keyword evidence="3" id="KW-1185">Reference proteome</keyword>
<proteinExistence type="predicted"/>
<accession>A0ABV0NWW6</accession>
<comment type="caution">
    <text evidence="2">The sequence shown here is derived from an EMBL/GenBank/DDBJ whole genome shotgun (WGS) entry which is preliminary data.</text>
</comment>
<feature type="compositionally biased region" description="Low complexity" evidence="1">
    <location>
        <begin position="20"/>
        <end position="34"/>
    </location>
</feature>
<evidence type="ECO:0000256" key="1">
    <source>
        <dbReference type="SAM" id="MobiDB-lite"/>
    </source>
</evidence>
<feature type="non-terminal residue" evidence="2">
    <location>
        <position position="1"/>
    </location>
</feature>
<gene>
    <name evidence="2" type="ORF">GOODEAATRI_022812</name>
</gene>
<feature type="region of interest" description="Disordered" evidence="1">
    <location>
        <begin position="1"/>
        <end position="34"/>
    </location>
</feature>
<dbReference type="Proteomes" id="UP001476798">
    <property type="component" value="Unassembled WGS sequence"/>
</dbReference>
<evidence type="ECO:0000313" key="2">
    <source>
        <dbReference type="EMBL" id="MEQ2175936.1"/>
    </source>
</evidence>
<protein>
    <submittedName>
        <fullName evidence="2">Uncharacterized protein</fullName>
    </submittedName>
</protein>
<name>A0ABV0NWW6_9TELE</name>
<organism evidence="2 3">
    <name type="scientific">Goodea atripinnis</name>
    <dbReference type="NCBI Taxonomy" id="208336"/>
    <lineage>
        <taxon>Eukaryota</taxon>
        <taxon>Metazoa</taxon>
        <taxon>Chordata</taxon>
        <taxon>Craniata</taxon>
        <taxon>Vertebrata</taxon>
        <taxon>Euteleostomi</taxon>
        <taxon>Actinopterygii</taxon>
        <taxon>Neopterygii</taxon>
        <taxon>Teleostei</taxon>
        <taxon>Neoteleostei</taxon>
        <taxon>Acanthomorphata</taxon>
        <taxon>Ovalentaria</taxon>
        <taxon>Atherinomorphae</taxon>
        <taxon>Cyprinodontiformes</taxon>
        <taxon>Goodeidae</taxon>
        <taxon>Goodea</taxon>
    </lineage>
</organism>
<evidence type="ECO:0000313" key="3">
    <source>
        <dbReference type="Proteomes" id="UP001476798"/>
    </source>
</evidence>
<sequence length="163" mass="16902">VSGAPLQTSIPGRVLDGTRGRATASRGRSSASSGAIGASPLVSWLGSEKDPCSAKLASGASVTTTTAPGRAAAGVSTGLLRCCWTFDTALQVAGVLCRRLPGSRPHHRCWPPGAHLCRCLRPPGPPGSSSWPGLLPELSTWDEPRVAHLELWFGKVLIACLDN</sequence>
<reference evidence="2 3" key="1">
    <citation type="submission" date="2021-06" db="EMBL/GenBank/DDBJ databases">
        <authorList>
            <person name="Palmer J.M."/>
        </authorList>
    </citation>
    <scope>NUCLEOTIDE SEQUENCE [LARGE SCALE GENOMIC DNA]</scope>
    <source>
        <strain evidence="2 3">GA_2019</strain>
        <tissue evidence="2">Muscle</tissue>
    </source>
</reference>
<feature type="compositionally biased region" description="Polar residues" evidence="1">
    <location>
        <begin position="1"/>
        <end position="10"/>
    </location>
</feature>
<dbReference type="EMBL" id="JAHRIO010052350">
    <property type="protein sequence ID" value="MEQ2175936.1"/>
    <property type="molecule type" value="Genomic_DNA"/>
</dbReference>